<keyword evidence="2" id="KW-1185">Reference proteome</keyword>
<dbReference type="PATRIC" id="fig|909613.9.peg.4500"/>
<dbReference type="OrthoDB" id="5124141at2"/>
<comment type="caution">
    <text evidence="1">The sequence shown here is derived from an EMBL/GenBank/DDBJ whole genome shotgun (WGS) entry which is preliminary data.</text>
</comment>
<dbReference type="Proteomes" id="UP000019277">
    <property type="component" value="Unassembled WGS sequence"/>
</dbReference>
<proteinExistence type="predicted"/>
<accession>W7J250</accession>
<dbReference type="RefSeq" id="WP_052021557.1">
    <property type="nucleotide sequence ID" value="NZ_AYXG01000168.1"/>
</dbReference>
<evidence type="ECO:0000313" key="2">
    <source>
        <dbReference type="Proteomes" id="UP000019277"/>
    </source>
</evidence>
<dbReference type="STRING" id="909613.UO65_4498"/>
<protein>
    <submittedName>
        <fullName evidence="1">Putative secreted protein</fullName>
    </submittedName>
</protein>
<dbReference type="Pfam" id="PF18143">
    <property type="entry name" value="HAD_SAK_2"/>
    <property type="match status" value="1"/>
</dbReference>
<organism evidence="1 2">
    <name type="scientific">Actinokineospora spheciospongiae</name>
    <dbReference type="NCBI Taxonomy" id="909613"/>
    <lineage>
        <taxon>Bacteria</taxon>
        <taxon>Bacillati</taxon>
        <taxon>Actinomycetota</taxon>
        <taxon>Actinomycetes</taxon>
        <taxon>Pseudonocardiales</taxon>
        <taxon>Pseudonocardiaceae</taxon>
        <taxon>Actinokineospora</taxon>
    </lineage>
</organism>
<sequence>MPAQRPLLFLDVDGPLLPFGAPPEQYPMYGAADSNPLLARLDPHHGPRLTALGYDLVWATTWVHEANESIAPRLGLPPSAVVTWPEPTTAEDDHDERNGLHWKTRTLITWAANRPFAWVDDEITPADRAWVAAHHRGPALLHRVDPRRGLTDTDYATLGEWSRETRRRSLPHTQGTA</sequence>
<evidence type="ECO:0000313" key="1">
    <source>
        <dbReference type="EMBL" id="EWC60199.1"/>
    </source>
</evidence>
<name>W7J250_9PSEU</name>
<dbReference type="EMBL" id="AYXG01000168">
    <property type="protein sequence ID" value="EWC60199.1"/>
    <property type="molecule type" value="Genomic_DNA"/>
</dbReference>
<gene>
    <name evidence="1" type="ORF">UO65_4498</name>
</gene>
<dbReference type="eggNOG" id="COG1877">
    <property type="taxonomic scope" value="Bacteria"/>
</dbReference>
<reference evidence="1 2" key="1">
    <citation type="journal article" date="2014" name="Genome Announc.">
        <title>Draft Genome Sequence of the Antitrypanosomally Active Sponge-Associated Bacterium Actinokineospora sp. Strain EG49.</title>
        <authorList>
            <person name="Harjes J."/>
            <person name="Ryu T."/>
            <person name="Abdelmohsen U.R."/>
            <person name="Moitinho-Silva L."/>
            <person name="Horn H."/>
            <person name="Ravasi T."/>
            <person name="Hentschel U."/>
        </authorList>
    </citation>
    <scope>NUCLEOTIDE SEQUENCE [LARGE SCALE GENOMIC DNA]</scope>
    <source>
        <strain evidence="1 2">EG49</strain>
    </source>
</reference>
<dbReference type="AlphaFoldDB" id="W7J250"/>